<feature type="compositionally biased region" description="Polar residues" evidence="10">
    <location>
        <begin position="72"/>
        <end position="81"/>
    </location>
</feature>
<evidence type="ECO:0000259" key="11">
    <source>
        <dbReference type="Pfam" id="PF10497"/>
    </source>
</evidence>
<dbReference type="EMBL" id="WIUZ02000018">
    <property type="protein sequence ID" value="KAF9779891.1"/>
    <property type="molecule type" value="Genomic_DNA"/>
</dbReference>
<dbReference type="InterPro" id="IPR018866">
    <property type="entry name" value="Znf-4CXXC_R1"/>
</dbReference>
<comment type="subcellular location">
    <subcellularLocation>
        <location evidence="2">Cytoplasm</location>
    </subcellularLocation>
    <subcellularLocation>
        <location evidence="1">Nucleus</location>
    </subcellularLocation>
</comment>
<name>A0A9P6H6B6_9AGAM</name>
<keyword evidence="8" id="KW-0804">Transcription</keyword>
<dbReference type="PANTHER" id="PTHR31169:SF8">
    <property type="entry name" value="ZINC-FINGER DOMAIN OF MONOAMINE-OXIDASE A REPRESSOR R1 PROTEIN"/>
    <property type="match status" value="1"/>
</dbReference>
<feature type="compositionally biased region" description="Basic residues" evidence="10">
    <location>
        <begin position="339"/>
        <end position="350"/>
    </location>
</feature>
<dbReference type="OrthoDB" id="298344at2759"/>
<keyword evidence="6" id="KW-0832">Ubl conjugation</keyword>
<dbReference type="InterPro" id="IPR040221">
    <property type="entry name" value="CDCA7/CDA7L"/>
</dbReference>
<evidence type="ECO:0000256" key="8">
    <source>
        <dbReference type="ARBA" id="ARBA00023163"/>
    </source>
</evidence>
<dbReference type="PANTHER" id="PTHR31169">
    <property type="entry name" value="OS05G0300700 PROTEIN"/>
    <property type="match status" value="1"/>
</dbReference>
<dbReference type="Pfam" id="PF10497">
    <property type="entry name" value="zf-4CXXC_R1"/>
    <property type="match status" value="1"/>
</dbReference>
<organism evidence="12 13">
    <name type="scientific">Thelephora terrestris</name>
    <dbReference type="NCBI Taxonomy" id="56493"/>
    <lineage>
        <taxon>Eukaryota</taxon>
        <taxon>Fungi</taxon>
        <taxon>Dikarya</taxon>
        <taxon>Basidiomycota</taxon>
        <taxon>Agaricomycotina</taxon>
        <taxon>Agaricomycetes</taxon>
        <taxon>Thelephorales</taxon>
        <taxon>Thelephoraceae</taxon>
        <taxon>Thelephora</taxon>
    </lineage>
</organism>
<dbReference type="AlphaFoldDB" id="A0A9P6H6B6"/>
<evidence type="ECO:0000256" key="3">
    <source>
        <dbReference type="ARBA" id="ARBA00022490"/>
    </source>
</evidence>
<feature type="compositionally biased region" description="Basic and acidic residues" evidence="10">
    <location>
        <begin position="455"/>
        <end position="472"/>
    </location>
</feature>
<feature type="region of interest" description="Disordered" evidence="10">
    <location>
        <begin position="31"/>
        <end position="138"/>
    </location>
</feature>
<evidence type="ECO:0000256" key="2">
    <source>
        <dbReference type="ARBA" id="ARBA00004496"/>
    </source>
</evidence>
<dbReference type="Proteomes" id="UP000736335">
    <property type="component" value="Unassembled WGS sequence"/>
</dbReference>
<evidence type="ECO:0000256" key="6">
    <source>
        <dbReference type="ARBA" id="ARBA00022843"/>
    </source>
</evidence>
<evidence type="ECO:0000256" key="1">
    <source>
        <dbReference type="ARBA" id="ARBA00004123"/>
    </source>
</evidence>
<feature type="compositionally biased region" description="Acidic residues" evidence="10">
    <location>
        <begin position="356"/>
        <end position="367"/>
    </location>
</feature>
<accession>A0A9P6H6B6</accession>
<feature type="region of interest" description="Disordered" evidence="10">
    <location>
        <begin position="315"/>
        <end position="373"/>
    </location>
</feature>
<feature type="domain" description="Zinc-finger" evidence="11">
    <location>
        <begin position="217"/>
        <end position="288"/>
    </location>
</feature>
<proteinExistence type="predicted"/>
<evidence type="ECO:0000313" key="12">
    <source>
        <dbReference type="EMBL" id="KAF9779891.1"/>
    </source>
</evidence>
<reference evidence="12" key="1">
    <citation type="journal article" date="2020" name="Nat. Commun.">
        <title>Large-scale genome sequencing of mycorrhizal fungi provides insights into the early evolution of symbiotic traits.</title>
        <authorList>
            <person name="Miyauchi S."/>
            <person name="Kiss E."/>
            <person name="Kuo A."/>
            <person name="Drula E."/>
            <person name="Kohler A."/>
            <person name="Sanchez-Garcia M."/>
            <person name="Morin E."/>
            <person name="Andreopoulos B."/>
            <person name="Barry K.W."/>
            <person name="Bonito G."/>
            <person name="Buee M."/>
            <person name="Carver A."/>
            <person name="Chen C."/>
            <person name="Cichocki N."/>
            <person name="Clum A."/>
            <person name="Culley D."/>
            <person name="Crous P.W."/>
            <person name="Fauchery L."/>
            <person name="Girlanda M."/>
            <person name="Hayes R.D."/>
            <person name="Keri Z."/>
            <person name="LaButti K."/>
            <person name="Lipzen A."/>
            <person name="Lombard V."/>
            <person name="Magnuson J."/>
            <person name="Maillard F."/>
            <person name="Murat C."/>
            <person name="Nolan M."/>
            <person name="Ohm R.A."/>
            <person name="Pangilinan J."/>
            <person name="Pereira M.F."/>
            <person name="Perotto S."/>
            <person name="Peter M."/>
            <person name="Pfister S."/>
            <person name="Riley R."/>
            <person name="Sitrit Y."/>
            <person name="Stielow J.B."/>
            <person name="Szollosi G."/>
            <person name="Zifcakova L."/>
            <person name="Stursova M."/>
            <person name="Spatafora J.W."/>
            <person name="Tedersoo L."/>
            <person name="Vaario L.M."/>
            <person name="Yamada A."/>
            <person name="Yan M."/>
            <person name="Wang P."/>
            <person name="Xu J."/>
            <person name="Bruns T."/>
            <person name="Baldrian P."/>
            <person name="Vilgalys R."/>
            <person name="Dunand C."/>
            <person name="Henrissat B."/>
            <person name="Grigoriev I.V."/>
            <person name="Hibbett D."/>
            <person name="Nagy L.G."/>
            <person name="Martin F.M."/>
        </authorList>
    </citation>
    <scope>NUCLEOTIDE SEQUENCE</scope>
    <source>
        <strain evidence="12">UH-Tt-Lm1</strain>
    </source>
</reference>
<dbReference type="GO" id="GO:0006355">
    <property type="term" value="P:regulation of DNA-templated transcription"/>
    <property type="evidence" value="ECO:0007669"/>
    <property type="project" value="InterPro"/>
</dbReference>
<evidence type="ECO:0000256" key="7">
    <source>
        <dbReference type="ARBA" id="ARBA00023015"/>
    </source>
</evidence>
<feature type="region of interest" description="Disordered" evidence="10">
    <location>
        <begin position="451"/>
        <end position="472"/>
    </location>
</feature>
<evidence type="ECO:0000256" key="9">
    <source>
        <dbReference type="ARBA" id="ARBA00023242"/>
    </source>
</evidence>
<dbReference type="GO" id="GO:0005737">
    <property type="term" value="C:cytoplasm"/>
    <property type="evidence" value="ECO:0007669"/>
    <property type="project" value="UniProtKB-SubCell"/>
</dbReference>
<reference evidence="12" key="2">
    <citation type="submission" date="2020-11" db="EMBL/GenBank/DDBJ databases">
        <authorList>
            <consortium name="DOE Joint Genome Institute"/>
            <person name="Kuo A."/>
            <person name="Miyauchi S."/>
            <person name="Kiss E."/>
            <person name="Drula E."/>
            <person name="Kohler A."/>
            <person name="Sanchez-Garcia M."/>
            <person name="Andreopoulos B."/>
            <person name="Barry K.W."/>
            <person name="Bonito G."/>
            <person name="Buee M."/>
            <person name="Carver A."/>
            <person name="Chen C."/>
            <person name="Cichocki N."/>
            <person name="Clum A."/>
            <person name="Culley D."/>
            <person name="Crous P.W."/>
            <person name="Fauchery L."/>
            <person name="Girlanda M."/>
            <person name="Hayes R."/>
            <person name="Keri Z."/>
            <person name="Labutti K."/>
            <person name="Lipzen A."/>
            <person name="Lombard V."/>
            <person name="Magnuson J."/>
            <person name="Maillard F."/>
            <person name="Morin E."/>
            <person name="Murat C."/>
            <person name="Nolan M."/>
            <person name="Ohm R."/>
            <person name="Pangilinan J."/>
            <person name="Pereira M."/>
            <person name="Perotto S."/>
            <person name="Peter M."/>
            <person name="Riley R."/>
            <person name="Sitrit Y."/>
            <person name="Stielow B."/>
            <person name="Szollosi G."/>
            <person name="Zifcakova L."/>
            <person name="Stursova M."/>
            <person name="Spatafora J.W."/>
            <person name="Tedersoo L."/>
            <person name="Vaario L.-M."/>
            <person name="Yamada A."/>
            <person name="Yan M."/>
            <person name="Wang P."/>
            <person name="Xu J."/>
            <person name="Bruns T."/>
            <person name="Baldrian P."/>
            <person name="Vilgalys R."/>
            <person name="Henrissat B."/>
            <person name="Grigoriev I.V."/>
            <person name="Hibbett D."/>
            <person name="Nagy L.G."/>
            <person name="Martin F.M."/>
        </authorList>
    </citation>
    <scope>NUCLEOTIDE SEQUENCE</scope>
    <source>
        <strain evidence="12">UH-Tt-Lm1</strain>
    </source>
</reference>
<evidence type="ECO:0000256" key="10">
    <source>
        <dbReference type="SAM" id="MobiDB-lite"/>
    </source>
</evidence>
<feature type="compositionally biased region" description="Polar residues" evidence="10">
    <location>
        <begin position="102"/>
        <end position="127"/>
    </location>
</feature>
<keyword evidence="5" id="KW-0597">Phosphoprotein</keyword>
<protein>
    <recommendedName>
        <fullName evidence="11">Zinc-finger domain-containing protein</fullName>
    </recommendedName>
</protein>
<feature type="region of interest" description="Disordered" evidence="10">
    <location>
        <begin position="176"/>
        <end position="206"/>
    </location>
</feature>
<dbReference type="GO" id="GO:0005634">
    <property type="term" value="C:nucleus"/>
    <property type="evidence" value="ECO:0007669"/>
    <property type="project" value="UniProtKB-SubCell"/>
</dbReference>
<evidence type="ECO:0000256" key="4">
    <source>
        <dbReference type="ARBA" id="ARBA00022499"/>
    </source>
</evidence>
<keyword evidence="3" id="KW-0963">Cytoplasm</keyword>
<comment type="caution">
    <text evidence="12">The sequence shown here is derived from an EMBL/GenBank/DDBJ whole genome shotgun (WGS) entry which is preliminary data.</text>
</comment>
<keyword evidence="13" id="KW-1185">Reference proteome</keyword>
<gene>
    <name evidence="12" type="ORF">BJ322DRAFT_348629</name>
</gene>
<evidence type="ECO:0000256" key="5">
    <source>
        <dbReference type="ARBA" id="ARBA00022553"/>
    </source>
</evidence>
<keyword evidence="4" id="KW-1017">Isopeptide bond</keyword>
<keyword evidence="9" id="KW-0539">Nucleus</keyword>
<sequence>MTMDDIINYQPWGPSIETMIDPALLSGTPAFSEPRFPSPAPAPFRDFHSRKRPRVHSPPPVHPALRIRIPPASTSQSNSAKSVRDSEGNSGGGKAKFYRKGTLQTPPHLSNSQGQRSVSAKTTPSTHVSRHLSPDHALDSPLTELSAWGPLASGTASTSSVALSSGMANIVDDDTTFINSDSGTPPRVTSAKATTSQNRKRSTNTEGPYRIVAVNENAFCHQCRRSSLHPKMSCRTCAKLYCILCIVKRYHDIEFQQFKKNFDCPACLDKCNCTSCCEKRKEVYITTRHIKFDKETMAKLLSGEIRSLPHLAASFSSSHEGPKSRRVLTSSVHRELPARKARTRRRRVTGRRYDTSDDDYDEDDESNVQDSSVRVKPAEAALQTQRMLEESGSGSHWGTVYSLNGERIGTSYVGNNLQNVTVQTAGFSSGSVTGHPPSRRNRVYAGRWQDAWGPRSEDSRSEDEISADKRGRNKKDLGRARIYYVGNHKIIKAWRKAQSKIVQSPPVLIPSSDDIHIPSPDPPSLDKAYDPHEATGALSSAFIQIGEEEEDASGNYWTMEDRSPPKERNLPFFASTNTPGLDLDNIYNVFDIRSTPTLESCEHLVSQEALAQVVASSLEAAGTTVLLSQQPLSLSTLSC</sequence>
<keyword evidence="7" id="KW-0805">Transcription regulation</keyword>
<evidence type="ECO:0000313" key="13">
    <source>
        <dbReference type="Proteomes" id="UP000736335"/>
    </source>
</evidence>